<comment type="caution">
    <text evidence="3">The sequence shown here is derived from an EMBL/GenBank/DDBJ whole genome shotgun (WGS) entry which is preliminary data.</text>
</comment>
<dbReference type="Proteomes" id="UP000034298">
    <property type="component" value="Unassembled WGS sequence"/>
</dbReference>
<protein>
    <submittedName>
        <fullName evidence="3">Epimerase</fullName>
    </submittedName>
</protein>
<dbReference type="InterPro" id="IPR036291">
    <property type="entry name" value="NAD(P)-bd_dom_sf"/>
</dbReference>
<proteinExistence type="inferred from homology"/>
<evidence type="ECO:0000313" key="3">
    <source>
        <dbReference type="EMBL" id="KKG31713.1"/>
    </source>
</evidence>
<dbReference type="InterPro" id="IPR001509">
    <property type="entry name" value="Epimerase_deHydtase"/>
</dbReference>
<comment type="similarity">
    <text evidence="1">Belongs to the NAD(P)-dependent epimerase/dehydratase family.</text>
</comment>
<feature type="domain" description="NAD-dependent epimerase/dehydratase" evidence="2">
    <location>
        <begin position="8"/>
        <end position="246"/>
    </location>
</feature>
<dbReference type="PATRIC" id="fig|2209.62.peg.2157"/>
<dbReference type="Pfam" id="PF01370">
    <property type="entry name" value="Epimerase"/>
    <property type="match status" value="1"/>
</dbReference>
<dbReference type="AlphaFoldDB" id="A0A0F8FXZ0"/>
<dbReference type="RefSeq" id="WP_048046199.1">
    <property type="nucleotide sequence ID" value="NZ_JJPC01000135.1"/>
</dbReference>
<sequence>MTIKNKRIFLTGGSGFIGTKIVERLIENNEIIVYDTLQRNSLKNTNIIDHPNLSLIKGNVLDFENLKSVIKGSEIIIHLAAIAGIDTVIKNPTTTMNVNYIGTSNVLKATSELENVHRFIDFSTSEVYGSYAYKRDESDVTTMGAVGEARWTYSISKLAAEHLAHSYHKEFGLPVISIRPFNIYGPGQIGEGAIHNFIKRAINNEDILIHGDGDQIRSWCYVEDIVDGIMLCLENEMGIGQVFNIGNPRATITILSLAEKIKSIAQSSSEIVFVTKNYVDVELRIPDIKKSKDLLGFTPKVDLNEGLKRTIDWYRENSQI</sequence>
<evidence type="ECO:0000256" key="1">
    <source>
        <dbReference type="ARBA" id="ARBA00007637"/>
    </source>
</evidence>
<name>A0A0F8FXZ0_METMZ</name>
<reference evidence="3 4" key="1">
    <citation type="journal article" date="2015" name="ISME J.">
        <title>Genomic and phenotypic differentiation among Methanosarcina mazei populations from Columbia River sediment.</title>
        <authorList>
            <person name="Youngblut N.D."/>
            <person name="Wirth J.S."/>
            <person name="Henriksen J.R."/>
            <person name="Smith M."/>
            <person name="Simon H."/>
            <person name="Metcalf W.W."/>
            <person name="Whitaker R.J."/>
        </authorList>
    </citation>
    <scope>NUCLEOTIDE SEQUENCE [LARGE SCALE GENOMIC DNA]</scope>
    <source>
        <strain evidence="3 4">3.F.A.1B.1</strain>
    </source>
</reference>
<dbReference type="SUPFAM" id="SSF51735">
    <property type="entry name" value="NAD(P)-binding Rossmann-fold domains"/>
    <property type="match status" value="1"/>
</dbReference>
<evidence type="ECO:0000313" key="4">
    <source>
        <dbReference type="Proteomes" id="UP000034298"/>
    </source>
</evidence>
<dbReference type="Gene3D" id="3.40.50.720">
    <property type="entry name" value="NAD(P)-binding Rossmann-like Domain"/>
    <property type="match status" value="1"/>
</dbReference>
<gene>
    <name evidence="3" type="ORF">DU30_10175</name>
</gene>
<evidence type="ECO:0000259" key="2">
    <source>
        <dbReference type="Pfam" id="PF01370"/>
    </source>
</evidence>
<accession>A0A0F8FXZ0</accession>
<dbReference type="EMBL" id="JJPC01000135">
    <property type="protein sequence ID" value="KKG31713.1"/>
    <property type="molecule type" value="Genomic_DNA"/>
</dbReference>
<organism evidence="3 4">
    <name type="scientific">Methanosarcina mazei</name>
    <name type="common">Methanosarcina frisia</name>
    <dbReference type="NCBI Taxonomy" id="2209"/>
    <lineage>
        <taxon>Archaea</taxon>
        <taxon>Methanobacteriati</taxon>
        <taxon>Methanobacteriota</taxon>
        <taxon>Stenosarchaea group</taxon>
        <taxon>Methanomicrobia</taxon>
        <taxon>Methanosarcinales</taxon>
        <taxon>Methanosarcinaceae</taxon>
        <taxon>Methanosarcina</taxon>
    </lineage>
</organism>
<dbReference type="PANTHER" id="PTHR43000">
    <property type="entry name" value="DTDP-D-GLUCOSE 4,6-DEHYDRATASE-RELATED"/>
    <property type="match status" value="1"/>
</dbReference>